<gene>
    <name evidence="2" type="ORF">TBC1_111737</name>
</gene>
<organism evidence="2">
    <name type="scientific">Lentimicrobium saccharophilum</name>
    <dbReference type="NCBI Taxonomy" id="1678841"/>
    <lineage>
        <taxon>Bacteria</taxon>
        <taxon>Pseudomonadati</taxon>
        <taxon>Bacteroidota</taxon>
        <taxon>Bacteroidia</taxon>
        <taxon>Bacteroidales</taxon>
        <taxon>Lentimicrobiaceae</taxon>
        <taxon>Lentimicrobium</taxon>
    </lineage>
</organism>
<keyword evidence="3" id="KW-1185">Reference proteome</keyword>
<evidence type="ECO:0000313" key="3">
    <source>
        <dbReference type="Proteomes" id="UP000053091"/>
    </source>
</evidence>
<dbReference type="OrthoDB" id="1160215at2"/>
<proteinExistence type="predicted"/>
<name>A0A0S7BT16_9BACT</name>
<dbReference type="Proteomes" id="UP000053091">
    <property type="component" value="Unassembled WGS sequence"/>
</dbReference>
<protein>
    <recommendedName>
        <fullName evidence="4">Lipocalin-like domain-containing protein</fullName>
    </recommendedName>
</protein>
<evidence type="ECO:0000313" key="2">
    <source>
        <dbReference type="EMBL" id="GAP43581.1"/>
    </source>
</evidence>
<sequence>MKSGKISIWALFFLVALAFTSCVIDEDTDPDGGDVRDKFTGSWRFTETEGFKSDLGISYTVTITYDPGNSSQVLLRNFANAGGNYSAYGIVTSNRITVPAQELAPGFLVSGSGSSSGQDLMDWDYTIAAGGDQNYYTATASRQ</sequence>
<feature type="signal peptide" evidence="1">
    <location>
        <begin position="1"/>
        <end position="18"/>
    </location>
</feature>
<keyword evidence="1" id="KW-0732">Signal</keyword>
<dbReference type="RefSeq" id="WP_062040916.1">
    <property type="nucleotide sequence ID" value="NZ_DF968182.1"/>
</dbReference>
<reference evidence="2" key="1">
    <citation type="journal article" date="2015" name="Genome Announc.">
        <title>Draft Genome Sequence of Bacteroidales Strain TBC1, a Novel Isolate from a Methanogenic Wastewater Treatment System.</title>
        <authorList>
            <person name="Tourlousse D.M."/>
            <person name="Matsuura N."/>
            <person name="Sun L."/>
            <person name="Toyonaga M."/>
            <person name="Kuroda K."/>
            <person name="Ohashi A."/>
            <person name="Cruz R."/>
            <person name="Yamaguchi T."/>
            <person name="Sekiguchi Y."/>
        </authorList>
    </citation>
    <scope>NUCLEOTIDE SEQUENCE [LARGE SCALE GENOMIC DNA]</scope>
    <source>
        <strain evidence="2">TBC1</strain>
    </source>
</reference>
<accession>A0A0S7BT16</accession>
<dbReference type="PROSITE" id="PS51257">
    <property type="entry name" value="PROKAR_LIPOPROTEIN"/>
    <property type="match status" value="1"/>
</dbReference>
<dbReference type="EMBL" id="DF968182">
    <property type="protein sequence ID" value="GAP43581.1"/>
    <property type="molecule type" value="Genomic_DNA"/>
</dbReference>
<evidence type="ECO:0000256" key="1">
    <source>
        <dbReference type="SAM" id="SignalP"/>
    </source>
</evidence>
<dbReference type="AlphaFoldDB" id="A0A0S7BT16"/>
<evidence type="ECO:0008006" key="4">
    <source>
        <dbReference type="Google" id="ProtNLM"/>
    </source>
</evidence>
<feature type="chain" id="PRO_5006633139" description="Lipocalin-like domain-containing protein" evidence="1">
    <location>
        <begin position="19"/>
        <end position="143"/>
    </location>
</feature>